<comment type="caution">
    <text evidence="2">The sequence shown here is derived from an EMBL/GenBank/DDBJ whole genome shotgun (WGS) entry which is preliminary data.</text>
</comment>
<protein>
    <submittedName>
        <fullName evidence="2">Uncharacterized protein</fullName>
    </submittedName>
</protein>
<reference evidence="2 3" key="1">
    <citation type="submission" date="2023-01" db="EMBL/GenBank/DDBJ databases">
        <authorList>
            <person name="Whitehead M."/>
        </authorList>
    </citation>
    <scope>NUCLEOTIDE SEQUENCE [LARGE SCALE GENOMIC DNA]</scope>
</reference>
<keyword evidence="3" id="KW-1185">Reference proteome</keyword>
<dbReference type="Proteomes" id="UP001160148">
    <property type="component" value="Unassembled WGS sequence"/>
</dbReference>
<gene>
    <name evidence="2" type="ORF">MEUPH1_LOCUS30207</name>
</gene>
<accession>A0AAV0YAH8</accession>
<proteinExistence type="predicted"/>
<sequence length="128" mass="13474">MEDIELESTSTADAVLAGVRTAILDYCKRDSTVAALCGNITITSMWRLPNGQQVAKVYYPDRRNPQRLALSGSAALKPPGALSATASGTLRADVPALTWVTPATNSGTRPTRRRIAPTTSTSLATSLG</sequence>
<evidence type="ECO:0000313" key="2">
    <source>
        <dbReference type="EMBL" id="CAI6376878.1"/>
    </source>
</evidence>
<dbReference type="AlphaFoldDB" id="A0AAV0YAH8"/>
<feature type="compositionally biased region" description="Low complexity" evidence="1">
    <location>
        <begin position="116"/>
        <end position="128"/>
    </location>
</feature>
<dbReference type="EMBL" id="CARXXK010001584">
    <property type="protein sequence ID" value="CAI6376878.1"/>
    <property type="molecule type" value="Genomic_DNA"/>
</dbReference>
<feature type="region of interest" description="Disordered" evidence="1">
    <location>
        <begin position="101"/>
        <end position="128"/>
    </location>
</feature>
<evidence type="ECO:0000313" key="3">
    <source>
        <dbReference type="Proteomes" id="UP001160148"/>
    </source>
</evidence>
<organism evidence="2 3">
    <name type="scientific">Macrosiphum euphorbiae</name>
    <name type="common">potato aphid</name>
    <dbReference type="NCBI Taxonomy" id="13131"/>
    <lineage>
        <taxon>Eukaryota</taxon>
        <taxon>Metazoa</taxon>
        <taxon>Ecdysozoa</taxon>
        <taxon>Arthropoda</taxon>
        <taxon>Hexapoda</taxon>
        <taxon>Insecta</taxon>
        <taxon>Pterygota</taxon>
        <taxon>Neoptera</taxon>
        <taxon>Paraneoptera</taxon>
        <taxon>Hemiptera</taxon>
        <taxon>Sternorrhyncha</taxon>
        <taxon>Aphidomorpha</taxon>
        <taxon>Aphidoidea</taxon>
        <taxon>Aphididae</taxon>
        <taxon>Macrosiphini</taxon>
        <taxon>Macrosiphum</taxon>
    </lineage>
</organism>
<evidence type="ECO:0000256" key="1">
    <source>
        <dbReference type="SAM" id="MobiDB-lite"/>
    </source>
</evidence>
<name>A0AAV0YAH8_9HEMI</name>